<accession>A0A2T0FLP4</accession>
<sequence length="81" mass="9021">MVSGTYRIAPSYKKPVVAGGIFTLPKVFRWTPTLALWGATTGVAAIFFCDSITLLRRDVYSKLPIFGSYYSDHVDPEDTPF</sequence>
<reference evidence="2 3" key="1">
    <citation type="submission" date="2017-04" db="EMBL/GenBank/DDBJ databases">
        <title>Genome sequencing of [Candida] sorbophila.</title>
        <authorList>
            <person name="Ahn J.O."/>
        </authorList>
    </citation>
    <scope>NUCLEOTIDE SEQUENCE [LARGE SCALE GENOMIC DNA]</scope>
    <source>
        <strain evidence="2 3">DS02</strain>
    </source>
</reference>
<protein>
    <recommendedName>
        <fullName evidence="4">Cytochrome b-c1 complex subunit 10</fullName>
    </recommendedName>
</protein>
<dbReference type="RefSeq" id="XP_024665840.1">
    <property type="nucleotide sequence ID" value="XM_024810072.1"/>
</dbReference>
<dbReference type="Gene3D" id="1.20.5.220">
    <property type="match status" value="1"/>
</dbReference>
<dbReference type="PANTHER" id="PTHR28254:SF1">
    <property type="entry name" value="CYTOCHROME B-C1 COMPLEX SUBUNIT 10, MITOCHONDRIAL"/>
    <property type="match status" value="1"/>
</dbReference>
<keyword evidence="1" id="KW-1133">Transmembrane helix</keyword>
<comment type="caution">
    <text evidence="2">The sequence shown here is derived from an EMBL/GenBank/DDBJ whole genome shotgun (WGS) entry which is preliminary data.</text>
</comment>
<dbReference type="STRING" id="45607.A0A2T0FLP4"/>
<keyword evidence="1" id="KW-0812">Transmembrane</keyword>
<keyword evidence="3" id="KW-1185">Reference proteome</keyword>
<dbReference type="Proteomes" id="UP000238350">
    <property type="component" value="Unassembled WGS sequence"/>
</dbReference>
<evidence type="ECO:0000256" key="1">
    <source>
        <dbReference type="SAM" id="Phobius"/>
    </source>
</evidence>
<evidence type="ECO:0000313" key="3">
    <source>
        <dbReference type="Proteomes" id="UP000238350"/>
    </source>
</evidence>
<gene>
    <name evidence="2" type="ORF">B9G98_03515</name>
</gene>
<feature type="transmembrane region" description="Helical" evidence="1">
    <location>
        <begin position="34"/>
        <end position="55"/>
    </location>
</feature>
<evidence type="ECO:0008006" key="4">
    <source>
        <dbReference type="Google" id="ProtNLM"/>
    </source>
</evidence>
<dbReference type="GO" id="GO:0005739">
    <property type="term" value="C:mitochondrion"/>
    <property type="evidence" value="ECO:0007669"/>
    <property type="project" value="GOC"/>
</dbReference>
<proteinExistence type="predicted"/>
<keyword evidence="1" id="KW-0472">Membrane</keyword>
<organism evidence="2 3">
    <name type="scientific">Wickerhamiella sorbophila</name>
    <dbReference type="NCBI Taxonomy" id="45607"/>
    <lineage>
        <taxon>Eukaryota</taxon>
        <taxon>Fungi</taxon>
        <taxon>Dikarya</taxon>
        <taxon>Ascomycota</taxon>
        <taxon>Saccharomycotina</taxon>
        <taxon>Dipodascomycetes</taxon>
        <taxon>Dipodascales</taxon>
        <taxon>Trichomonascaceae</taxon>
        <taxon>Wickerhamiella</taxon>
    </lineage>
</organism>
<dbReference type="PANTHER" id="PTHR28254">
    <property type="entry name" value="CYTOCHROME B-C1 COMPLEX SUBUNIT 10"/>
    <property type="match status" value="1"/>
</dbReference>
<dbReference type="GeneID" id="36517263"/>
<dbReference type="OrthoDB" id="2391627at2759"/>
<dbReference type="EMBL" id="NDIQ01000022">
    <property type="protein sequence ID" value="PRT55895.1"/>
    <property type="molecule type" value="Genomic_DNA"/>
</dbReference>
<dbReference type="InterPro" id="IPR019182">
    <property type="entry name" value="Cytochrome_b-c1_su10_fun"/>
</dbReference>
<evidence type="ECO:0000313" key="2">
    <source>
        <dbReference type="EMBL" id="PRT55895.1"/>
    </source>
</evidence>
<dbReference type="GO" id="GO:0006122">
    <property type="term" value="P:mitochondrial electron transport, ubiquinol to cytochrome c"/>
    <property type="evidence" value="ECO:0007669"/>
    <property type="project" value="InterPro"/>
</dbReference>
<dbReference type="Pfam" id="PF09796">
    <property type="entry name" value="QCR10"/>
    <property type="match status" value="1"/>
</dbReference>
<name>A0A2T0FLP4_9ASCO</name>
<dbReference type="AlphaFoldDB" id="A0A2T0FLP4"/>